<accession>A0A239EQ50</accession>
<dbReference type="Pfam" id="PF13193">
    <property type="entry name" value="AMP-binding_C"/>
    <property type="match status" value="1"/>
</dbReference>
<dbReference type="NCBIfam" id="TIGR02262">
    <property type="entry name" value="benz_CoA_lig"/>
    <property type="match status" value="1"/>
</dbReference>
<keyword evidence="1 4" id="KW-0436">Ligase</keyword>
<keyword evidence="5" id="KW-1185">Reference proteome</keyword>
<dbReference type="GO" id="GO:0016405">
    <property type="term" value="F:CoA-ligase activity"/>
    <property type="evidence" value="ECO:0007669"/>
    <property type="project" value="InterPro"/>
</dbReference>
<dbReference type="InterPro" id="IPR045851">
    <property type="entry name" value="AMP-bd_C_sf"/>
</dbReference>
<dbReference type="OrthoDB" id="4363623at2"/>
<organism evidence="4 5">
    <name type="scientific">Streptosporangium subroseum</name>
    <dbReference type="NCBI Taxonomy" id="106412"/>
    <lineage>
        <taxon>Bacteria</taxon>
        <taxon>Bacillati</taxon>
        <taxon>Actinomycetota</taxon>
        <taxon>Actinomycetes</taxon>
        <taxon>Streptosporangiales</taxon>
        <taxon>Streptosporangiaceae</taxon>
        <taxon>Streptosporangium</taxon>
    </lineage>
</organism>
<dbReference type="Pfam" id="PF00501">
    <property type="entry name" value="AMP-binding"/>
    <property type="match status" value="1"/>
</dbReference>
<dbReference type="EMBL" id="FZOD01000010">
    <property type="protein sequence ID" value="SNS46796.1"/>
    <property type="molecule type" value="Genomic_DNA"/>
</dbReference>
<reference evidence="4 5" key="1">
    <citation type="submission" date="2017-06" db="EMBL/GenBank/DDBJ databases">
        <authorList>
            <person name="Kim H.J."/>
            <person name="Triplett B.A."/>
        </authorList>
    </citation>
    <scope>NUCLEOTIDE SEQUENCE [LARGE SCALE GENOMIC DNA]</scope>
    <source>
        <strain evidence="4 5">CGMCC 4.2132</strain>
    </source>
</reference>
<evidence type="ECO:0000313" key="4">
    <source>
        <dbReference type="EMBL" id="SNS46796.1"/>
    </source>
</evidence>
<sequence length="569" mass="60684">MSGAPESFNASVYLVDRQVEAGHGDRIAVAGPAGTLTYAELAARAGEFASGLGAAGVRPEDRVFLVMSDRPETLVTILAVMRMGAVAVPVSTMYNGAELDILLRDARARVVVTTPEFETAVREALAHAPEAETLIIAGDPPPRMEDVTGVRVLPPETEALIVADGLLTKAEDDTALRALASEAEDGPDVRAWADVLAEGRLAGPAEPYETWADSPALWLYTSGTTGTPKAAMHRHHGIKSVCETYGSQVLGIAADDRCFSVARLFFAYGMGNSMFFPLAAGATTILDPARATPAGVAARLAEDRPTLFFAGPSFFAALLAADAPAEAFTSVRLAVSAGEALPAEIHRRFTARYGVDIIDGLGSTEALHIFISNRPGAVRPGTSGTVVPGYEARLLDEEGSPVKDDEPGNLYVRGDSIATGYWCRTAVTRQVFQGEWLRTGDTYTRSDDGFYTCLGRSNDMIKAGGIWVSPMEVEARLLQHESVAECAVVAYTDGDGLEKPVACVVPAAGRQVDTGELIAFCRAELAPFKRPREVLVLDELPRTATGKVQRVVIRRIAADRLGNRERPVR</sequence>
<dbReference type="PANTHER" id="PTHR43352">
    <property type="entry name" value="ACETYL-COA SYNTHETASE"/>
    <property type="match status" value="1"/>
</dbReference>
<dbReference type="Gene3D" id="3.40.50.12780">
    <property type="entry name" value="N-terminal domain of ligase-like"/>
    <property type="match status" value="1"/>
</dbReference>
<dbReference type="GO" id="GO:0044550">
    <property type="term" value="P:secondary metabolite biosynthetic process"/>
    <property type="evidence" value="ECO:0007669"/>
    <property type="project" value="TreeGrafter"/>
</dbReference>
<evidence type="ECO:0000256" key="1">
    <source>
        <dbReference type="ARBA" id="ARBA00022598"/>
    </source>
</evidence>
<dbReference type="Gene3D" id="3.30.300.30">
    <property type="match status" value="1"/>
</dbReference>
<dbReference type="SUPFAM" id="SSF56801">
    <property type="entry name" value="Acetyl-CoA synthetase-like"/>
    <property type="match status" value="1"/>
</dbReference>
<dbReference type="InterPro" id="IPR042099">
    <property type="entry name" value="ANL_N_sf"/>
</dbReference>
<evidence type="ECO:0000313" key="5">
    <source>
        <dbReference type="Proteomes" id="UP000198282"/>
    </source>
</evidence>
<feature type="domain" description="AMP-binding enzyme C-terminal" evidence="3">
    <location>
        <begin position="472"/>
        <end position="547"/>
    </location>
</feature>
<dbReference type="InterPro" id="IPR011957">
    <property type="entry name" value="Benz_CoA_lig"/>
</dbReference>
<dbReference type="InterPro" id="IPR025110">
    <property type="entry name" value="AMP-bd_C"/>
</dbReference>
<name>A0A239EQ50_9ACTN</name>
<evidence type="ECO:0000259" key="2">
    <source>
        <dbReference type="Pfam" id="PF00501"/>
    </source>
</evidence>
<dbReference type="GO" id="GO:0005524">
    <property type="term" value="F:ATP binding"/>
    <property type="evidence" value="ECO:0007669"/>
    <property type="project" value="InterPro"/>
</dbReference>
<dbReference type="GO" id="GO:0016878">
    <property type="term" value="F:acid-thiol ligase activity"/>
    <property type="evidence" value="ECO:0007669"/>
    <property type="project" value="TreeGrafter"/>
</dbReference>
<dbReference type="InterPro" id="IPR000873">
    <property type="entry name" value="AMP-dep_synth/lig_dom"/>
</dbReference>
<feature type="domain" description="AMP-dependent synthetase/ligase" evidence="2">
    <location>
        <begin position="18"/>
        <end position="422"/>
    </location>
</feature>
<protein>
    <submittedName>
        <fullName evidence="4">Benzoate-CoA ligase</fullName>
    </submittedName>
</protein>
<dbReference type="AlphaFoldDB" id="A0A239EQ50"/>
<dbReference type="Proteomes" id="UP000198282">
    <property type="component" value="Unassembled WGS sequence"/>
</dbReference>
<gene>
    <name evidence="4" type="ORF">SAMN05216276_101011</name>
</gene>
<dbReference type="PANTHER" id="PTHR43352:SF1">
    <property type="entry name" value="ANTHRANILATE--COA LIGASE"/>
    <property type="match status" value="1"/>
</dbReference>
<proteinExistence type="predicted"/>
<evidence type="ECO:0000259" key="3">
    <source>
        <dbReference type="Pfam" id="PF13193"/>
    </source>
</evidence>